<proteinExistence type="predicted"/>
<dbReference type="Proteomes" id="UP001166251">
    <property type="component" value="Unassembled WGS sequence"/>
</dbReference>
<protein>
    <submittedName>
        <fullName evidence="2">Uncharacterized protein</fullName>
    </submittedName>
</protein>
<evidence type="ECO:0000313" key="2">
    <source>
        <dbReference type="EMBL" id="MBW8189831.1"/>
    </source>
</evidence>
<name>A0ABS7EBX7_9GAMM</name>
<dbReference type="InterPro" id="IPR046525">
    <property type="entry name" value="DUF6702"/>
</dbReference>
<sequence length="178" mass="20052">MPQLFKRALAATLLLLVGCSAVSAHTYHAIRTTISQNENSGTVEIVHRAFAADVSALLAAEQNKAVEISDSNDHQQWLQSYWNRYFALLDSNKKDLPLSWVGVEVDDHYVWVYQEYQGNVKTLMEAQLHNGLLMGKFDHQINTVDVKLDSHKAALVFTETNLRQPLLAPPAQSSHHHH</sequence>
<reference evidence="2" key="1">
    <citation type="submission" date="2021-07" db="EMBL/GenBank/DDBJ databases">
        <title>Neiella marina sp. nov., isolated from the intestinal content of sea cucumber Apostichopus japonicus.</title>
        <authorList>
            <person name="Bai X."/>
        </authorList>
    </citation>
    <scope>NUCLEOTIDE SEQUENCE</scope>
    <source>
        <strain evidence="2">126</strain>
    </source>
</reference>
<feature type="chain" id="PRO_5045757897" evidence="1">
    <location>
        <begin position="25"/>
        <end position="178"/>
    </location>
</feature>
<comment type="caution">
    <text evidence="2">The sequence shown here is derived from an EMBL/GenBank/DDBJ whole genome shotgun (WGS) entry which is preliminary data.</text>
</comment>
<organism evidence="2 3">
    <name type="scientific">Neiella holothuriorum</name>
    <dbReference type="NCBI Taxonomy" id="2870530"/>
    <lineage>
        <taxon>Bacteria</taxon>
        <taxon>Pseudomonadati</taxon>
        <taxon>Pseudomonadota</taxon>
        <taxon>Gammaproteobacteria</taxon>
        <taxon>Alteromonadales</taxon>
        <taxon>Echinimonadaceae</taxon>
        <taxon>Neiella</taxon>
    </lineage>
</organism>
<dbReference type="RefSeq" id="WP_220102519.1">
    <property type="nucleotide sequence ID" value="NZ_JAHZSS010000002.1"/>
</dbReference>
<evidence type="ECO:0000313" key="3">
    <source>
        <dbReference type="Proteomes" id="UP001166251"/>
    </source>
</evidence>
<dbReference type="EMBL" id="JAHZSS010000002">
    <property type="protein sequence ID" value="MBW8189831.1"/>
    <property type="molecule type" value="Genomic_DNA"/>
</dbReference>
<dbReference type="Pfam" id="PF20420">
    <property type="entry name" value="DUF6702"/>
    <property type="match status" value="1"/>
</dbReference>
<feature type="signal peptide" evidence="1">
    <location>
        <begin position="1"/>
        <end position="24"/>
    </location>
</feature>
<gene>
    <name evidence="2" type="ORF">K0504_02190</name>
</gene>
<keyword evidence="3" id="KW-1185">Reference proteome</keyword>
<dbReference type="PROSITE" id="PS51257">
    <property type="entry name" value="PROKAR_LIPOPROTEIN"/>
    <property type="match status" value="1"/>
</dbReference>
<evidence type="ECO:0000256" key="1">
    <source>
        <dbReference type="SAM" id="SignalP"/>
    </source>
</evidence>
<keyword evidence="1" id="KW-0732">Signal</keyword>
<accession>A0ABS7EBX7</accession>